<evidence type="ECO:0000313" key="14">
    <source>
        <dbReference type="Proteomes" id="UP000410984"/>
    </source>
</evidence>
<evidence type="ECO:0000256" key="6">
    <source>
        <dbReference type="ARBA" id="ARBA00023053"/>
    </source>
</evidence>
<evidence type="ECO:0000256" key="2">
    <source>
        <dbReference type="ARBA" id="ARBA00022448"/>
    </source>
</evidence>
<feature type="transmembrane region" description="Helical" evidence="11">
    <location>
        <begin position="373"/>
        <end position="394"/>
    </location>
</feature>
<gene>
    <name evidence="13" type="primary">nhaK</name>
    <name evidence="13" type="ORF">MET9862_04050</name>
</gene>
<dbReference type="AlphaFoldDB" id="A0A509EJ91"/>
<dbReference type="Proteomes" id="UP000410984">
    <property type="component" value="Unassembled WGS sequence"/>
</dbReference>
<dbReference type="EMBL" id="CABFPH010000071">
    <property type="protein sequence ID" value="VUD73435.1"/>
    <property type="molecule type" value="Genomic_DNA"/>
</dbReference>
<feature type="compositionally biased region" description="Basic and acidic residues" evidence="10">
    <location>
        <begin position="449"/>
        <end position="458"/>
    </location>
</feature>
<accession>A0A509EJ91</accession>
<dbReference type="GO" id="GO:0015386">
    <property type="term" value="F:potassium:proton antiporter activity"/>
    <property type="evidence" value="ECO:0007669"/>
    <property type="project" value="TreeGrafter"/>
</dbReference>
<keyword evidence="7" id="KW-0406">Ion transport</keyword>
<feature type="transmembrane region" description="Helical" evidence="11">
    <location>
        <begin position="6"/>
        <end position="21"/>
    </location>
</feature>
<evidence type="ECO:0000256" key="9">
    <source>
        <dbReference type="ARBA" id="ARBA00023201"/>
    </source>
</evidence>
<feature type="transmembrane region" description="Helical" evidence="11">
    <location>
        <begin position="158"/>
        <end position="176"/>
    </location>
</feature>
<feature type="transmembrane region" description="Helical" evidence="11">
    <location>
        <begin position="28"/>
        <end position="48"/>
    </location>
</feature>
<evidence type="ECO:0000256" key="8">
    <source>
        <dbReference type="ARBA" id="ARBA00023136"/>
    </source>
</evidence>
<evidence type="ECO:0000256" key="1">
    <source>
        <dbReference type="ARBA" id="ARBA00004651"/>
    </source>
</evidence>
<dbReference type="Pfam" id="PF00999">
    <property type="entry name" value="Na_H_Exchanger"/>
    <property type="match status" value="1"/>
</dbReference>
<evidence type="ECO:0000256" key="10">
    <source>
        <dbReference type="SAM" id="MobiDB-lite"/>
    </source>
</evidence>
<keyword evidence="14" id="KW-1185">Reference proteome</keyword>
<feature type="transmembrane region" description="Helical" evidence="11">
    <location>
        <begin position="340"/>
        <end position="361"/>
    </location>
</feature>
<dbReference type="GO" id="GO:0015385">
    <property type="term" value="F:sodium:proton antiporter activity"/>
    <property type="evidence" value="ECO:0007669"/>
    <property type="project" value="InterPro"/>
</dbReference>
<proteinExistence type="predicted"/>
<dbReference type="InterPro" id="IPR006153">
    <property type="entry name" value="Cation/H_exchanger_TM"/>
</dbReference>
<evidence type="ECO:0000259" key="12">
    <source>
        <dbReference type="Pfam" id="PF00999"/>
    </source>
</evidence>
<dbReference type="OrthoDB" id="9809206at2"/>
<keyword evidence="6" id="KW-0915">Sodium</keyword>
<feature type="transmembrane region" description="Helical" evidence="11">
    <location>
        <begin position="263"/>
        <end position="288"/>
    </location>
</feature>
<feature type="transmembrane region" description="Helical" evidence="11">
    <location>
        <begin position="110"/>
        <end position="137"/>
    </location>
</feature>
<dbReference type="PANTHER" id="PTHR10110:SF86">
    <property type="entry name" value="SODIUM_HYDROGEN EXCHANGER 7"/>
    <property type="match status" value="1"/>
</dbReference>
<keyword evidence="3" id="KW-1003">Cell membrane</keyword>
<keyword evidence="4 11" id="KW-0812">Transmembrane</keyword>
<dbReference type="GO" id="GO:0098719">
    <property type="term" value="P:sodium ion import across plasma membrane"/>
    <property type="evidence" value="ECO:0007669"/>
    <property type="project" value="TreeGrafter"/>
</dbReference>
<reference evidence="13 14" key="1">
    <citation type="submission" date="2019-06" db="EMBL/GenBank/DDBJ databases">
        <authorList>
            <person name="Rodrigo-Torres L."/>
            <person name="Arahal R. D."/>
            <person name="Lucena T."/>
        </authorList>
    </citation>
    <scope>NUCLEOTIDE SEQUENCE [LARGE SCALE GENOMIC DNA]</scope>
    <source>
        <strain evidence="13 14">SB0023/3</strain>
    </source>
</reference>
<feature type="transmembrane region" description="Helical" evidence="11">
    <location>
        <begin position="182"/>
        <end position="201"/>
    </location>
</feature>
<evidence type="ECO:0000313" key="13">
    <source>
        <dbReference type="EMBL" id="VUD73435.1"/>
    </source>
</evidence>
<dbReference type="GO" id="GO:0051453">
    <property type="term" value="P:regulation of intracellular pH"/>
    <property type="evidence" value="ECO:0007669"/>
    <property type="project" value="TreeGrafter"/>
</dbReference>
<keyword evidence="8 11" id="KW-0472">Membrane</keyword>
<dbReference type="PANTHER" id="PTHR10110">
    <property type="entry name" value="SODIUM/HYDROGEN EXCHANGER"/>
    <property type="match status" value="1"/>
</dbReference>
<dbReference type="Gene3D" id="6.10.140.1330">
    <property type="match status" value="1"/>
</dbReference>
<feature type="transmembrane region" description="Helical" evidence="11">
    <location>
        <begin position="300"/>
        <end position="320"/>
    </location>
</feature>
<comment type="subcellular location">
    <subcellularLocation>
        <location evidence="1">Cell membrane</location>
        <topology evidence="1">Multi-pass membrane protein</topology>
    </subcellularLocation>
</comment>
<keyword evidence="2" id="KW-0813">Transport</keyword>
<evidence type="ECO:0000256" key="4">
    <source>
        <dbReference type="ARBA" id="ARBA00022692"/>
    </source>
</evidence>
<feature type="domain" description="Cation/H+ exchanger transmembrane" evidence="12">
    <location>
        <begin position="14"/>
        <end position="398"/>
    </location>
</feature>
<sequence length="513" mass="53884">MLIFEWVVGVLLGAVVLAALARRVGAPYPAFLALGGCALAFVPGVPNLALDPELALALFLAPVLLDAGYDISLRDLKANWRSVGGLALGAVAATTAAVALVAHLVVPDMPIAACVVLGAVVAPPDAVAALSVLRHVALPHRVAVILRGESLLNDAGSLLIYRLAVAAAVTGSFHLSEVAPTFLLGVVGSLVAGPCLARLYLPIAHRFSDAPSTIVLQFVAAFGIWLIAERLHLSGVLTIVSFAITVARYSPGLTAPRTRILSYAVWDTAVFVLNVLAFVLIGIQIGPILDRLTGSDRSDALILAAAVFAAVVVVRIGWVVAANGLRGLGRKLRRGAKPSLAPALAISWSGMRGIVTIATALALPTEGFPKRDLIVFGAFCTVIGTLVVQGLTLAPLLRLLRLEDDDPVGRETGRARAEAYAAALESLRTAGDASSVAALRAEFETALEEAERHEEGRAPESLPSDGARRQAIGAARDAVLRLRREGRIGDDAYYRLEEEFDWAELNVTPRAEV</sequence>
<feature type="transmembrane region" description="Helical" evidence="11">
    <location>
        <begin position="83"/>
        <end position="104"/>
    </location>
</feature>
<name>A0A509EJ91_9HYPH</name>
<evidence type="ECO:0000256" key="3">
    <source>
        <dbReference type="ARBA" id="ARBA00022475"/>
    </source>
</evidence>
<dbReference type="GO" id="GO:0005886">
    <property type="term" value="C:plasma membrane"/>
    <property type="evidence" value="ECO:0007669"/>
    <property type="project" value="UniProtKB-SubCell"/>
</dbReference>
<protein>
    <submittedName>
        <fullName evidence="13">Sodium, potassium, lithium and rubidium/H(+) antiporter</fullName>
    </submittedName>
</protein>
<organism evidence="13 14">
    <name type="scientific">Methylobacterium symbioticum</name>
    <dbReference type="NCBI Taxonomy" id="2584084"/>
    <lineage>
        <taxon>Bacteria</taxon>
        <taxon>Pseudomonadati</taxon>
        <taxon>Pseudomonadota</taxon>
        <taxon>Alphaproteobacteria</taxon>
        <taxon>Hyphomicrobiales</taxon>
        <taxon>Methylobacteriaceae</taxon>
        <taxon>Methylobacterium</taxon>
    </lineage>
</organism>
<dbReference type="RefSeq" id="WP_142584677.1">
    <property type="nucleotide sequence ID" value="NZ_CABFPH010000071.1"/>
</dbReference>
<keyword evidence="5 11" id="KW-1133">Transmembrane helix</keyword>
<evidence type="ECO:0000256" key="11">
    <source>
        <dbReference type="SAM" id="Phobius"/>
    </source>
</evidence>
<evidence type="ECO:0000256" key="7">
    <source>
        <dbReference type="ARBA" id="ARBA00023065"/>
    </source>
</evidence>
<evidence type="ECO:0000256" key="5">
    <source>
        <dbReference type="ARBA" id="ARBA00022989"/>
    </source>
</evidence>
<keyword evidence="9" id="KW-0739">Sodium transport</keyword>
<dbReference type="InterPro" id="IPR018422">
    <property type="entry name" value="Cation/H_exchanger_CPA1"/>
</dbReference>
<feature type="region of interest" description="Disordered" evidence="10">
    <location>
        <begin position="448"/>
        <end position="468"/>
    </location>
</feature>